<dbReference type="RefSeq" id="WP_184496507.1">
    <property type="nucleotide sequence ID" value="NZ_JACIJO010000003.1"/>
</dbReference>
<dbReference type="Proteomes" id="UP000588604">
    <property type="component" value="Unassembled WGS sequence"/>
</dbReference>
<evidence type="ECO:0000256" key="1">
    <source>
        <dbReference type="SAM" id="Phobius"/>
    </source>
</evidence>
<keyword evidence="1" id="KW-1133">Transmembrane helix</keyword>
<feature type="transmembrane region" description="Helical" evidence="1">
    <location>
        <begin position="337"/>
        <end position="354"/>
    </location>
</feature>
<feature type="transmembrane region" description="Helical" evidence="1">
    <location>
        <begin position="283"/>
        <end position="304"/>
    </location>
</feature>
<organism evidence="2 3">
    <name type="scientific">Algoriphagus iocasae</name>
    <dbReference type="NCBI Taxonomy" id="1836499"/>
    <lineage>
        <taxon>Bacteria</taxon>
        <taxon>Pseudomonadati</taxon>
        <taxon>Bacteroidota</taxon>
        <taxon>Cytophagia</taxon>
        <taxon>Cytophagales</taxon>
        <taxon>Cyclobacteriaceae</taxon>
        <taxon>Algoriphagus</taxon>
    </lineage>
</organism>
<feature type="transmembrane region" description="Helical" evidence="1">
    <location>
        <begin position="136"/>
        <end position="156"/>
    </location>
</feature>
<proteinExistence type="predicted"/>
<sequence>MEFWHLLTLPLYFIIVYLVLTIIAKKILLADSKYINIHFLGVLLFYLAIGLVDFKIKLIPYFPDTNLFTRILETGITPSNQSVGVKIGYKFLAIPIYHLTLKSIFNYFLFNALFFQLGLVFLAGAFNRTYQLKDVWVQRFFLILGVFIPSIIVYSFTPLRESYFVLALGLFFYGMTSKNKMNVFLFLGIILAGILRIQLLLYFFIVIGLQIVVNLKLSRKAILVIALILIPFLFVALNYLATSIVGISISPESLALFRNVQRINYFESGVTYPEVDWTNWIDVILDFPGLFFQFFLAPFPVIIFIPFWTKLAYFADGLYLLFILGISLFYLKHWNQYGLWLMYIGLYVAMSAFFEFHLLGAVRHRLPATLLLTNLAAQCLAFYYPKFRWVFKY</sequence>
<comment type="caution">
    <text evidence="2">The sequence shown here is derived from an EMBL/GenBank/DDBJ whole genome shotgun (WGS) entry which is preliminary data.</text>
</comment>
<keyword evidence="1" id="KW-0812">Transmembrane</keyword>
<evidence type="ECO:0000313" key="2">
    <source>
        <dbReference type="EMBL" id="MBB6327746.1"/>
    </source>
</evidence>
<keyword evidence="3" id="KW-1185">Reference proteome</keyword>
<name>A0A841MUH0_9BACT</name>
<evidence type="ECO:0008006" key="4">
    <source>
        <dbReference type="Google" id="ProtNLM"/>
    </source>
</evidence>
<protein>
    <recommendedName>
        <fullName evidence="4">Glycosyltransferase RgtA/B/C/D-like domain-containing protein</fullName>
    </recommendedName>
</protein>
<feature type="transmembrane region" description="Helical" evidence="1">
    <location>
        <begin position="183"/>
        <end position="209"/>
    </location>
</feature>
<dbReference type="AlphaFoldDB" id="A0A841MUH0"/>
<reference evidence="2 3" key="1">
    <citation type="submission" date="2020-08" db="EMBL/GenBank/DDBJ databases">
        <title>Genomic Encyclopedia of Type Strains, Phase IV (KMG-IV): sequencing the most valuable type-strain genomes for metagenomic binning, comparative biology and taxonomic classification.</title>
        <authorList>
            <person name="Goeker M."/>
        </authorList>
    </citation>
    <scope>NUCLEOTIDE SEQUENCE [LARGE SCALE GENOMIC DNA]</scope>
    <source>
        <strain evidence="2 3">DSM 102044</strain>
    </source>
</reference>
<feature type="transmembrane region" description="Helical" evidence="1">
    <location>
        <begin position="104"/>
        <end position="124"/>
    </location>
</feature>
<gene>
    <name evidence="2" type="ORF">FHS59_003389</name>
</gene>
<feature type="transmembrane region" description="Helical" evidence="1">
    <location>
        <begin position="311"/>
        <end position="331"/>
    </location>
</feature>
<accession>A0A841MUH0</accession>
<dbReference type="EMBL" id="JACIJO010000003">
    <property type="protein sequence ID" value="MBB6327746.1"/>
    <property type="molecule type" value="Genomic_DNA"/>
</dbReference>
<evidence type="ECO:0000313" key="3">
    <source>
        <dbReference type="Proteomes" id="UP000588604"/>
    </source>
</evidence>
<feature type="transmembrane region" description="Helical" evidence="1">
    <location>
        <begin position="6"/>
        <end position="23"/>
    </location>
</feature>
<keyword evidence="1" id="KW-0472">Membrane</keyword>
<feature type="transmembrane region" description="Helical" evidence="1">
    <location>
        <begin position="35"/>
        <end position="52"/>
    </location>
</feature>
<feature type="transmembrane region" description="Helical" evidence="1">
    <location>
        <begin position="366"/>
        <end position="384"/>
    </location>
</feature>
<feature type="transmembrane region" description="Helical" evidence="1">
    <location>
        <begin position="221"/>
        <end position="249"/>
    </location>
</feature>